<keyword evidence="2" id="KW-0812">Transmembrane</keyword>
<evidence type="ECO:0000256" key="2">
    <source>
        <dbReference type="SAM" id="Phobius"/>
    </source>
</evidence>
<accession>A0ABT3TZS5</accession>
<keyword evidence="4" id="KW-1185">Reference proteome</keyword>
<proteinExistence type="predicted"/>
<evidence type="ECO:0000256" key="1">
    <source>
        <dbReference type="SAM" id="MobiDB-lite"/>
    </source>
</evidence>
<organism evidence="3 4">
    <name type="scientific">Streptomyces beihaiensis</name>
    <dbReference type="NCBI Taxonomy" id="2984495"/>
    <lineage>
        <taxon>Bacteria</taxon>
        <taxon>Bacillati</taxon>
        <taxon>Actinomycetota</taxon>
        <taxon>Actinomycetes</taxon>
        <taxon>Kitasatosporales</taxon>
        <taxon>Streptomycetaceae</taxon>
        <taxon>Streptomyces</taxon>
    </lineage>
</organism>
<dbReference type="RefSeq" id="WP_266602882.1">
    <property type="nucleotide sequence ID" value="NZ_JAPHNL010000275.1"/>
</dbReference>
<evidence type="ECO:0000313" key="4">
    <source>
        <dbReference type="Proteomes" id="UP001163064"/>
    </source>
</evidence>
<comment type="caution">
    <text evidence="3">The sequence shown here is derived from an EMBL/GenBank/DDBJ whole genome shotgun (WGS) entry which is preliminary data.</text>
</comment>
<dbReference type="Proteomes" id="UP001163064">
    <property type="component" value="Unassembled WGS sequence"/>
</dbReference>
<dbReference type="EMBL" id="JAPHNL010000275">
    <property type="protein sequence ID" value="MCX3062558.1"/>
    <property type="molecule type" value="Genomic_DNA"/>
</dbReference>
<gene>
    <name evidence="3" type="ORF">OFY01_22930</name>
</gene>
<sequence length="578" mass="63831">MADEAFDFRPGAQVPLQGSAGQTAATFAIASAAYRDDPVTKIEDANNDWHKTEISKGWSSLFAPNLGEAFSRAVQVRMLGGGRKPLIQSFGTEPQVVVEHCLAANRIRRERDALLTVVTVVFGFLALPGFALWTAAFQLRRTNSNRVAQAEKEVKETADKSAKEKREARAKERKVRGRAALTTSILAVVGVLALILVIRLPMNGVLAWYLRLSLVAPVVGGYWARRICERTAQDLRDRWDGLLSGGGVGAKIPEAVPGSPGETAAEQLRQSLARLSAEQQSNAVFYAGPKGILGMGTRWGSWQLAEDLVPRERGKEIHPFRSWDVIRAIHDQLRMLERGPLHTGGFPTPSIRHWIVSPIGENAKAVARPSGEDVEAYEIKQHEIQRICNEQQFGGGDRHYLGVQFTLWDGQLVITMLITVTVLHETLRIEVTGHALGPVNSLFTSKPEPKTKEVAKSLKFWETTTKTLPLTDQDEAVRIALRAPFSWYPPLLDHLGGKLTLPEPFGLRHAWADQPWRHRFMADDALRTATPVLRVVHAAAFRVLEENGVDTEKFGTRSGVLSGLVQDATPKKADLYDA</sequence>
<reference evidence="3" key="1">
    <citation type="submission" date="2022-10" db="EMBL/GenBank/DDBJ databases">
        <title>Streptomyces beihaiensis sp. nov., a chitin degrading actinobacterium, isolated from shrimp pond soil.</title>
        <authorList>
            <person name="Xie J."/>
            <person name="Shen N."/>
        </authorList>
    </citation>
    <scope>NUCLEOTIDE SEQUENCE</scope>
    <source>
        <strain evidence="3">GXMU-J5</strain>
    </source>
</reference>
<feature type="compositionally biased region" description="Basic and acidic residues" evidence="1">
    <location>
        <begin position="150"/>
        <end position="170"/>
    </location>
</feature>
<feature type="transmembrane region" description="Helical" evidence="2">
    <location>
        <begin position="113"/>
        <end position="136"/>
    </location>
</feature>
<keyword evidence="2" id="KW-1133">Transmembrane helix</keyword>
<keyword evidence="2" id="KW-0472">Membrane</keyword>
<feature type="region of interest" description="Disordered" evidence="1">
    <location>
        <begin position="150"/>
        <end position="172"/>
    </location>
</feature>
<feature type="transmembrane region" description="Helical" evidence="2">
    <location>
        <begin position="179"/>
        <end position="200"/>
    </location>
</feature>
<evidence type="ECO:0000313" key="3">
    <source>
        <dbReference type="EMBL" id="MCX3062558.1"/>
    </source>
</evidence>
<name>A0ABT3TZS5_9ACTN</name>
<protein>
    <submittedName>
        <fullName evidence="3">Uncharacterized protein</fullName>
    </submittedName>
</protein>